<evidence type="ECO:0008006" key="15">
    <source>
        <dbReference type="Google" id="ProtNLM"/>
    </source>
</evidence>
<evidence type="ECO:0000259" key="10">
    <source>
        <dbReference type="Pfam" id="PF11919"/>
    </source>
</evidence>
<proteinExistence type="inferred from homology"/>
<comment type="caution">
    <text evidence="13">The sequence shown here is derived from an EMBL/GenBank/DDBJ whole genome shotgun (WGS) entry which is preliminary data.</text>
</comment>
<dbReference type="Pfam" id="PF16507">
    <property type="entry name" value="HEAT_PSME4_mid"/>
    <property type="match status" value="1"/>
</dbReference>
<evidence type="ECO:0000256" key="7">
    <source>
        <dbReference type="ARBA" id="ARBA00023204"/>
    </source>
</evidence>
<name>A0AAN9BHH9_9CAEN</name>
<dbReference type="InterPro" id="IPR016024">
    <property type="entry name" value="ARM-type_fold"/>
</dbReference>
<evidence type="ECO:0000256" key="4">
    <source>
        <dbReference type="ARBA" id="ARBA00022490"/>
    </source>
</evidence>
<keyword evidence="4" id="KW-0963">Cytoplasm</keyword>
<evidence type="ECO:0000256" key="3">
    <source>
        <dbReference type="ARBA" id="ARBA00005739"/>
    </source>
</evidence>
<gene>
    <name evidence="13" type="ORF">V1264_018242</name>
</gene>
<feature type="domain" description="Proteasome activator complex subunit 4-like HEAT repeat-like" evidence="12">
    <location>
        <begin position="1159"/>
        <end position="1450"/>
    </location>
</feature>
<organism evidence="13 14">
    <name type="scientific">Littorina saxatilis</name>
    <dbReference type="NCBI Taxonomy" id="31220"/>
    <lineage>
        <taxon>Eukaryota</taxon>
        <taxon>Metazoa</taxon>
        <taxon>Spiralia</taxon>
        <taxon>Lophotrochozoa</taxon>
        <taxon>Mollusca</taxon>
        <taxon>Gastropoda</taxon>
        <taxon>Caenogastropoda</taxon>
        <taxon>Littorinimorpha</taxon>
        <taxon>Littorinoidea</taxon>
        <taxon>Littorinidae</taxon>
        <taxon>Littorina</taxon>
    </lineage>
</organism>
<comment type="subcellular location">
    <subcellularLocation>
        <location evidence="2">Cytoplasm</location>
    </subcellularLocation>
    <subcellularLocation>
        <location evidence="1">Nucleus speckle</location>
    </subcellularLocation>
</comment>
<accession>A0AAN9BHH9</accession>
<evidence type="ECO:0000256" key="2">
    <source>
        <dbReference type="ARBA" id="ARBA00004496"/>
    </source>
</evidence>
<dbReference type="InterPro" id="IPR011989">
    <property type="entry name" value="ARM-like"/>
</dbReference>
<dbReference type="EMBL" id="JBAMIC010000008">
    <property type="protein sequence ID" value="KAK7103315.1"/>
    <property type="molecule type" value="Genomic_DNA"/>
</dbReference>
<evidence type="ECO:0000256" key="5">
    <source>
        <dbReference type="ARBA" id="ARBA00022737"/>
    </source>
</evidence>
<evidence type="ECO:0000313" key="14">
    <source>
        <dbReference type="Proteomes" id="UP001374579"/>
    </source>
</evidence>
<keyword evidence="7" id="KW-0234">DNA repair</keyword>
<dbReference type="Pfam" id="PF23096">
    <property type="entry name" value="HEAT_PSME4"/>
    <property type="match status" value="1"/>
</dbReference>
<dbReference type="PANTHER" id="PTHR32170:SF3">
    <property type="entry name" value="PROTEASOME ACTIVATOR COMPLEX SUBUNIT 4"/>
    <property type="match status" value="1"/>
</dbReference>
<sequence>MENRETELGFKPQKELAYSRLLPYADALDEESNEVLAEIKENLAKSVQLRDIKIGTSHWAVQLSKYIRIYGFKMSKEDHLYFVHLMYQLTVTPKMEYSLVQKFGSLLGALLKKDEVLSRDDLVLPWRPLYDLMEETVFSSLEQYGLQLLPASIDNTLKAVVRLCRTYFSDESTGEMLEEWRPMLCPYDVTVIRGLGYYELFLPTSLPPEKHHMGFKLWFQEMLDMWYSYRNCPSWETSIVNLFSRLANDNIGYIDWKPHLDMIFTRILRSFNLPVGSKQVNYSKGNSCYEVNSTATWIVAMLGDEDVVLQQLKKLLGAMHSFIHPSNTGRWSIKLSTVLQTLPFLVVKRLHRERYRKPNWKTKVPETHTLKDDLITQFVEIMKPEVFTAMFGKCVSQDAAIRNLTALRAEIIMPPLLEKMYPAMETLIEPHRLISCMFCVVSGSRPMLSARKYYPDGPSHILPLLHLSLPGIDPNDFRKTLVTLQMVSTFSALVPIVDCSEAPQVRSDLTEQEKELCSATAQFEDFVLEFLTRIMLMIENSHQDAPSGVLDRLTAEQSMQEVGLASTVTSVLQQCSKPIFMSALHKINRFVTENVYETKVSGRLAANLCRACARVRPEETLKLMLPPLCQKIIAFAAEHPNIATEEQLDNSFLWSMLMLSQLVRCTGSSLVPYKDLLMETLHPVVSLQSQQGYEIGGQVLRFLLRALCLTYPLEFRSTTHDLDQPLKDYLPIRDWAVPGDIENLELKWFVPDEETVGFANEIVKTVLAPQLQFVTSLQPSTEISKEDLRRRLHLIAEFILGAGALLPTWEGEEVTLKESQVSMKRFCCRTMQVKRDISLEGKNIRAEISDAMRQLLRYMKESREDDTQSMFKIIQICDCVMMFHGIQKNDVDARWKSFHVVKAALQNQLSTKTKHIRPVLVDRVTLLHETRMLSGPSRAVTTRHMDLFTDLLDLSVSRYREVRKRAQNVLHLCFTYFHYTYPKFISPLVTHLKNPEVEEHCFKGALHTILGSGNKRTLAIRRNWETLTELWPAIAQAQHFEKPSILRIIDDIITKVAKSQETVAITIEISAESLETAQKMMESSSAPKIPGKALSAQELAQAKQVEKERNKKNLSLYNQMVEELVGLVESGKLTWKFNQNAMEFLALLLREDTPIPVSVVQLFTKHCVNDLIYVRKLSLTALSTILKQQKRKRKKVPVDIEAVAGTKPCLPSDPLAPGDRDDNKWHQYDSSALPTTKELWDSSTFVPKTHLGYYCWPATLYKYAEDSQQPKFVRTLEELPENERPVQESFSSNEFVEKLLEFLALEEQKGRDKFQLKHLTLFKGLFRNYGDKFLEIFQPHLERLVKDTSHDKHDSSQRCAMEVLSGLIRGSKHWPFEKIQKLWDWLLPLLTFVRGNITVETQDDWGTFFSTLSESRDPRQLHWMFELLLQTPINGEAGAFGDASRLAMLQQGLVQQEWRAPEILDRTLQEIKPHLDHTYKAVRDRIGSLLSNIFLYDYQINERSKTRSPRCADFLQEVLPLLDPLKDAQLDKGDNNTGTGATATAVTGGNNGVAGDEPMQVDGEGVEDEEKKAIRLCKTVLRWLNHSCLRCFSALTNDVFPILPVICNLLSAMNDEDLRLDCRNTLTNLSSSLLPSDILPKALVTIKEVAGLQSWHARVAILHFLQIAMFGNFFLLQNEESQTAIREMLIHLLCDERLEVREVAAMTLSGAIHCGFLRMNDDMMKHFDHLRRVKLKQRQAATEPDSLEKLIKRHAGVLGLSACVQAYPYDVPEFIPQVLMDLSIHVNDPQPIQMTVKKTLSDFRRTHHDNWHDHKLMFTDDQLVVLTDLLISPNYYA</sequence>
<feature type="domain" description="Proteasome activator Blm10 middle HEAT repeats region" evidence="11">
    <location>
        <begin position="312"/>
        <end position="806"/>
    </location>
</feature>
<dbReference type="Gene3D" id="1.25.10.10">
    <property type="entry name" value="Leucine-rich Repeat Variant"/>
    <property type="match status" value="1"/>
</dbReference>
<protein>
    <recommendedName>
        <fullName evidence="15">Proteasome activator complex subunit 4</fullName>
    </recommendedName>
</protein>
<dbReference type="GO" id="GO:0010499">
    <property type="term" value="P:proteasomal ubiquitin-independent protein catabolic process"/>
    <property type="evidence" value="ECO:0007669"/>
    <property type="project" value="TreeGrafter"/>
</dbReference>
<dbReference type="InterPro" id="IPR021843">
    <property type="entry name" value="PSME4_C"/>
</dbReference>
<keyword evidence="8" id="KW-0539">Nucleus</keyword>
<evidence type="ECO:0000256" key="9">
    <source>
        <dbReference type="SAM" id="MobiDB-lite"/>
    </source>
</evidence>
<evidence type="ECO:0000259" key="11">
    <source>
        <dbReference type="Pfam" id="PF16507"/>
    </source>
</evidence>
<dbReference type="InterPro" id="IPR032430">
    <property type="entry name" value="Blm10_mid"/>
</dbReference>
<evidence type="ECO:0000313" key="13">
    <source>
        <dbReference type="EMBL" id="KAK7103315.1"/>
    </source>
</evidence>
<reference evidence="13 14" key="1">
    <citation type="submission" date="2024-02" db="EMBL/GenBank/DDBJ databases">
        <title>Chromosome-scale genome assembly of the rough periwinkle Littorina saxatilis.</title>
        <authorList>
            <person name="De Jode A."/>
            <person name="Faria R."/>
            <person name="Formenti G."/>
            <person name="Sims Y."/>
            <person name="Smith T.P."/>
            <person name="Tracey A."/>
            <person name="Wood J.M.D."/>
            <person name="Zagrodzka Z.B."/>
            <person name="Johannesson K."/>
            <person name="Butlin R.K."/>
            <person name="Leder E.H."/>
        </authorList>
    </citation>
    <scope>NUCLEOTIDE SEQUENCE [LARGE SCALE GENOMIC DNA]</scope>
    <source>
        <strain evidence="13">Snail1</strain>
        <tissue evidence="13">Muscle</tissue>
    </source>
</reference>
<dbReference type="Pfam" id="PF11919">
    <property type="entry name" value="PSME4_C"/>
    <property type="match status" value="1"/>
</dbReference>
<dbReference type="SUPFAM" id="SSF48371">
    <property type="entry name" value="ARM repeat"/>
    <property type="match status" value="2"/>
</dbReference>
<dbReference type="GO" id="GO:0070628">
    <property type="term" value="F:proteasome binding"/>
    <property type="evidence" value="ECO:0007669"/>
    <property type="project" value="InterPro"/>
</dbReference>
<evidence type="ECO:0000256" key="6">
    <source>
        <dbReference type="ARBA" id="ARBA00022763"/>
    </source>
</evidence>
<dbReference type="GO" id="GO:0016504">
    <property type="term" value="F:peptidase activator activity"/>
    <property type="evidence" value="ECO:0007669"/>
    <property type="project" value="InterPro"/>
</dbReference>
<evidence type="ECO:0000256" key="8">
    <source>
        <dbReference type="ARBA" id="ARBA00023242"/>
    </source>
</evidence>
<comment type="similarity">
    <text evidence="3">Belongs to the BLM10 family.</text>
</comment>
<keyword evidence="6" id="KW-0227">DNA damage</keyword>
<keyword evidence="14" id="KW-1185">Reference proteome</keyword>
<dbReference type="GO" id="GO:0005829">
    <property type="term" value="C:cytosol"/>
    <property type="evidence" value="ECO:0007669"/>
    <property type="project" value="TreeGrafter"/>
</dbReference>
<dbReference type="GO" id="GO:0016607">
    <property type="term" value="C:nuclear speck"/>
    <property type="evidence" value="ECO:0007669"/>
    <property type="project" value="UniProtKB-SubCell"/>
</dbReference>
<feature type="region of interest" description="Disordered" evidence="9">
    <location>
        <begin position="1531"/>
        <end position="1556"/>
    </location>
</feature>
<evidence type="ECO:0000256" key="1">
    <source>
        <dbReference type="ARBA" id="ARBA00004324"/>
    </source>
</evidence>
<evidence type="ECO:0000259" key="12">
    <source>
        <dbReference type="Pfam" id="PF23096"/>
    </source>
</evidence>
<dbReference type="InterPro" id="IPR055455">
    <property type="entry name" value="HEAT_PSME4"/>
</dbReference>
<dbReference type="GO" id="GO:0006281">
    <property type="term" value="P:DNA repair"/>
    <property type="evidence" value="ECO:0007669"/>
    <property type="project" value="UniProtKB-KW"/>
</dbReference>
<dbReference type="Proteomes" id="UP001374579">
    <property type="component" value="Unassembled WGS sequence"/>
</dbReference>
<keyword evidence="5" id="KW-0677">Repeat</keyword>
<dbReference type="PANTHER" id="PTHR32170">
    <property type="entry name" value="PROTEASOME ACTIVATOR COMPLEX SUBUNIT 4"/>
    <property type="match status" value="1"/>
</dbReference>
<feature type="domain" description="Proteasome activator complex subunit 4 C-terminal" evidence="10">
    <location>
        <begin position="1751"/>
        <end position="1837"/>
    </location>
</feature>
<feature type="compositionally biased region" description="Low complexity" evidence="9">
    <location>
        <begin position="1535"/>
        <end position="1556"/>
    </location>
</feature>
<dbReference type="InterPro" id="IPR035309">
    <property type="entry name" value="PSME4"/>
</dbReference>